<feature type="active site" description="Charge relay system" evidence="3">
    <location>
        <position position="410"/>
    </location>
</feature>
<evidence type="ECO:0000256" key="2">
    <source>
        <dbReference type="ARBA" id="ARBA00022801"/>
    </source>
</evidence>
<organism evidence="6 7">
    <name type="scientific">Kribbella qitaiheensis</name>
    <dbReference type="NCBI Taxonomy" id="1544730"/>
    <lineage>
        <taxon>Bacteria</taxon>
        <taxon>Bacillati</taxon>
        <taxon>Actinomycetota</taxon>
        <taxon>Actinomycetes</taxon>
        <taxon>Propionibacteriales</taxon>
        <taxon>Kribbellaceae</taxon>
        <taxon>Kribbella</taxon>
    </lineage>
</organism>
<reference evidence="6 7" key="2">
    <citation type="journal article" date="2020" name="Microbiol. Resour. Announc.">
        <title>Antarctic desert soil bacteria exhibit high novel natural product potential, evaluated through long-read genome sequencing and comparative genomics.</title>
        <authorList>
            <person name="Benaud N."/>
            <person name="Edwards R.J."/>
            <person name="Amos T.G."/>
            <person name="D'Agostino P.M."/>
            <person name="Gutierrez-Chavez C."/>
            <person name="Montgomery K."/>
            <person name="Nicetic I."/>
            <person name="Ferrari B.C."/>
        </authorList>
    </citation>
    <scope>NUCLEOTIDE SEQUENCE [LARGE SCALE GENOMIC DNA]</scope>
    <source>
        <strain evidence="6 7">SPB151</strain>
    </source>
</reference>
<dbReference type="EC" id="3.1.1.-" evidence="4"/>
<dbReference type="Proteomes" id="UP000515563">
    <property type="component" value="Chromosome"/>
</dbReference>
<evidence type="ECO:0000313" key="6">
    <source>
        <dbReference type="EMBL" id="QNE21340.1"/>
    </source>
</evidence>
<dbReference type="PRINTS" id="PR00878">
    <property type="entry name" value="CHOLNESTRASE"/>
</dbReference>
<dbReference type="GO" id="GO:0004104">
    <property type="term" value="F:cholinesterase activity"/>
    <property type="evidence" value="ECO:0007669"/>
    <property type="project" value="InterPro"/>
</dbReference>
<protein>
    <recommendedName>
        <fullName evidence="4">Carboxylic ester hydrolase</fullName>
        <ecNumber evidence="4">3.1.1.-</ecNumber>
    </recommendedName>
</protein>
<evidence type="ECO:0000313" key="7">
    <source>
        <dbReference type="Proteomes" id="UP000515563"/>
    </source>
</evidence>
<keyword evidence="2 4" id="KW-0378">Hydrolase</keyword>
<gene>
    <name evidence="6" type="ORF">F1D05_29755</name>
</gene>
<evidence type="ECO:0000256" key="1">
    <source>
        <dbReference type="ARBA" id="ARBA00005964"/>
    </source>
</evidence>
<reference evidence="7" key="1">
    <citation type="submission" date="2019-09" db="EMBL/GenBank/DDBJ databases">
        <title>Antimicrobial potential of Antarctic Bacteria.</title>
        <authorList>
            <person name="Benaud N."/>
            <person name="Edwards R.J."/>
            <person name="Ferrari B.C."/>
        </authorList>
    </citation>
    <scope>NUCLEOTIDE SEQUENCE [LARGE SCALE GENOMIC DNA]</scope>
    <source>
        <strain evidence="7">SPB151</strain>
    </source>
</reference>
<dbReference type="Gene3D" id="3.40.50.1820">
    <property type="entry name" value="alpha/beta hydrolase"/>
    <property type="match status" value="1"/>
</dbReference>
<name>A0A7G6X525_9ACTN</name>
<dbReference type="Pfam" id="PF00135">
    <property type="entry name" value="COesterase"/>
    <property type="match status" value="1"/>
</dbReference>
<comment type="similarity">
    <text evidence="1 4">Belongs to the type-B carboxylesterase/lipase family.</text>
</comment>
<dbReference type="KEGG" id="kqi:F1D05_29755"/>
<evidence type="ECO:0000259" key="5">
    <source>
        <dbReference type="Pfam" id="PF00135"/>
    </source>
</evidence>
<dbReference type="InterPro" id="IPR000997">
    <property type="entry name" value="Cholinesterase"/>
</dbReference>
<keyword evidence="7" id="KW-1185">Reference proteome</keyword>
<dbReference type="InterPro" id="IPR019826">
    <property type="entry name" value="Carboxylesterase_B_AS"/>
</dbReference>
<dbReference type="SUPFAM" id="SSF53474">
    <property type="entry name" value="alpha/beta-Hydrolases"/>
    <property type="match status" value="1"/>
</dbReference>
<feature type="domain" description="Carboxylesterase type B" evidence="5">
    <location>
        <begin position="3"/>
        <end position="474"/>
    </location>
</feature>
<dbReference type="InterPro" id="IPR029058">
    <property type="entry name" value="AB_hydrolase_fold"/>
</dbReference>
<feature type="active site" description="Acyl-ester intermediate" evidence="3">
    <location>
        <position position="180"/>
    </location>
</feature>
<dbReference type="PANTHER" id="PTHR11559">
    <property type="entry name" value="CARBOXYLESTERASE"/>
    <property type="match status" value="1"/>
</dbReference>
<proteinExistence type="inferred from homology"/>
<feature type="active site" description="Charge relay system" evidence="3">
    <location>
        <position position="305"/>
    </location>
</feature>
<dbReference type="InterPro" id="IPR050309">
    <property type="entry name" value="Type-B_Carboxylest/Lipase"/>
</dbReference>
<dbReference type="PROSITE" id="PS00122">
    <property type="entry name" value="CARBOXYLESTERASE_B_1"/>
    <property type="match status" value="1"/>
</dbReference>
<dbReference type="EMBL" id="CP043661">
    <property type="protein sequence ID" value="QNE21340.1"/>
    <property type="molecule type" value="Genomic_DNA"/>
</dbReference>
<evidence type="ECO:0000256" key="3">
    <source>
        <dbReference type="PIRSR" id="PIRSR600997-1"/>
    </source>
</evidence>
<sequence length="504" mass="54568">MTDVRTQLGTVRGVQDGDVHRFLGIPFAAPPVGDLRWKHAQPPTAWEGVREASTFGPGPIQTALTEHTPKGGQSEDCLYLNVWTTNLDPSAKQPVMFWIHGGGFLNGAASMPLYDGTSLSQRGITVVSVEYRLGAFGFLTDPEVGANFGVSDWVLGLEWVRSTIEAFGGDPGCVTIFGQSAGGAATRALLSTPSARGLFHRAIIQSAGFEDYAVAGSPSYERARAATQRMKSALGCDTVDEMRVIEPEPVRVASLANSGIFPPQGQVHTPANLVWYPVVDGDVITPGFEGWPEDVPVMFGCTEDESRMFIRPDALYAHPEVRPEDAYTHDTLVNMARALGGDAADDIVKELTGRGLTPYEAIAEVYTAAVWHEPALATLDRFDALGRTLYYYRFARVSPGAEKDGTRAFHAAENPYVFGRLVPEGYYDDVDLAVHDAVQTAWTEFARTGVPSHLDGTAWPAYDTDNPHFTIIDDVTTSKPLQISPVTALIRAQRSDATSSGEDN</sequence>
<dbReference type="AlphaFoldDB" id="A0A7G6X525"/>
<accession>A0A7G6X525</accession>
<evidence type="ECO:0000256" key="4">
    <source>
        <dbReference type="RuleBase" id="RU361235"/>
    </source>
</evidence>
<dbReference type="RefSeq" id="WP_185443740.1">
    <property type="nucleotide sequence ID" value="NZ_CP043661.1"/>
</dbReference>
<dbReference type="InterPro" id="IPR002018">
    <property type="entry name" value="CarbesteraseB"/>
</dbReference>